<feature type="compositionally biased region" description="Basic and acidic residues" evidence="1">
    <location>
        <begin position="7"/>
        <end position="18"/>
    </location>
</feature>
<reference evidence="2" key="1">
    <citation type="submission" date="2023-07" db="EMBL/GenBank/DDBJ databases">
        <authorList>
            <consortium name="CYATHOMIX"/>
        </authorList>
    </citation>
    <scope>NUCLEOTIDE SEQUENCE</scope>
    <source>
        <strain evidence="2">N/A</strain>
    </source>
</reference>
<evidence type="ECO:0000256" key="1">
    <source>
        <dbReference type="SAM" id="MobiDB-lite"/>
    </source>
</evidence>
<evidence type="ECO:0000313" key="2">
    <source>
        <dbReference type="EMBL" id="CAJ0590377.1"/>
    </source>
</evidence>
<sequence>MSYVQFDRQRNDVDETPRKRCRRSNAQQEMKYIRATGLAADIVELTQSLRQLSSGSVSVIKEDYPPCQFKVCFQRASDSYEALVETAGEAVCEGLRNLGNHNAKYECSQEETALRYLNNGTSGGIVEECFLYLKSEDIWEYNGDNWTETFERSLRNCRSSTTYGCSVRTVGVDAIFDFRLFCIFSDNRK</sequence>
<feature type="region of interest" description="Disordered" evidence="1">
    <location>
        <begin position="1"/>
        <end position="24"/>
    </location>
</feature>
<organism evidence="2 3">
    <name type="scientific">Cylicocyclus nassatus</name>
    <name type="common">Nematode worm</name>
    <dbReference type="NCBI Taxonomy" id="53992"/>
    <lineage>
        <taxon>Eukaryota</taxon>
        <taxon>Metazoa</taxon>
        <taxon>Ecdysozoa</taxon>
        <taxon>Nematoda</taxon>
        <taxon>Chromadorea</taxon>
        <taxon>Rhabditida</taxon>
        <taxon>Rhabditina</taxon>
        <taxon>Rhabditomorpha</taxon>
        <taxon>Strongyloidea</taxon>
        <taxon>Strongylidae</taxon>
        <taxon>Cylicocyclus</taxon>
    </lineage>
</organism>
<gene>
    <name evidence="2" type="ORF">CYNAS_LOCUS2360</name>
</gene>
<evidence type="ECO:0000313" key="3">
    <source>
        <dbReference type="Proteomes" id="UP001176961"/>
    </source>
</evidence>
<name>A0AA36GDR3_CYLNA</name>
<dbReference type="Proteomes" id="UP001176961">
    <property type="component" value="Unassembled WGS sequence"/>
</dbReference>
<protein>
    <submittedName>
        <fullName evidence="2">Uncharacterized protein</fullName>
    </submittedName>
</protein>
<keyword evidence="3" id="KW-1185">Reference proteome</keyword>
<dbReference type="AlphaFoldDB" id="A0AA36GDR3"/>
<proteinExistence type="predicted"/>
<accession>A0AA36GDR3</accession>
<dbReference type="EMBL" id="CATQJL010000001">
    <property type="protein sequence ID" value="CAJ0590377.1"/>
    <property type="molecule type" value="Genomic_DNA"/>
</dbReference>
<comment type="caution">
    <text evidence="2">The sequence shown here is derived from an EMBL/GenBank/DDBJ whole genome shotgun (WGS) entry which is preliminary data.</text>
</comment>